<protein>
    <recommendedName>
        <fullName evidence="3">Sakacin A production response regulator</fullName>
    </recommendedName>
</protein>
<keyword evidence="2" id="KW-1185">Reference proteome</keyword>
<reference evidence="1 2" key="1">
    <citation type="submission" date="2009-10" db="EMBL/GenBank/DDBJ databases">
        <authorList>
            <person name="Harkins D.M."/>
            <person name="Madupu R."/>
            <person name="Durkin A.S."/>
            <person name="Torralba M."/>
            <person name="Methe B."/>
            <person name="Sutton G.G."/>
            <person name="Strausberg R.L."/>
            <person name="Nelson K.E."/>
        </authorList>
    </citation>
    <scope>NUCLEOTIDE SEQUENCE [LARGE SCALE GENOMIC DNA]</scope>
    <source>
        <strain evidence="1 2">F0264</strain>
    </source>
</reference>
<gene>
    <name evidence="1" type="ORF">HMPREF0554_2076</name>
</gene>
<dbReference type="EMBL" id="ADAD01000082">
    <property type="protein sequence ID" value="EEY35376.1"/>
    <property type="molecule type" value="Genomic_DNA"/>
</dbReference>
<evidence type="ECO:0000313" key="1">
    <source>
        <dbReference type="EMBL" id="EEY35376.1"/>
    </source>
</evidence>
<sequence>MYLKKRKKERKDSFFCNEKIIVLYKINMKGKEAIMKNFNYKPLIKYISYLNRKYINPDKAGTDKESMQKFKEAGQSARKTFTEIAKSFESKLEDFKMQKVSSWMNQAQIGRPYFWVFFKRPDELRDESGFALRVFGKGKSTGISLEVSFLERGIGKNTIYQQNKVLEIPIKEPLYYFSQIDGENYRMNGNEENRQKLIKDVTDGKVRKVLVKYDVNNIQSFKNLDELTDEFLKGFKLLYPYYEMTKII</sequence>
<accession>D0GKK3</accession>
<evidence type="ECO:0000313" key="2">
    <source>
        <dbReference type="Proteomes" id="UP000004226"/>
    </source>
</evidence>
<comment type="caution">
    <text evidence="1">The sequence shown here is derived from an EMBL/GenBank/DDBJ whole genome shotgun (WGS) entry which is preliminary data.</text>
</comment>
<dbReference type="AlphaFoldDB" id="D0GKK3"/>
<dbReference type="Proteomes" id="UP000004226">
    <property type="component" value="Unassembled WGS sequence"/>
</dbReference>
<evidence type="ECO:0008006" key="3">
    <source>
        <dbReference type="Google" id="ProtNLM"/>
    </source>
</evidence>
<name>D0GKK3_9FUSO</name>
<proteinExistence type="predicted"/>
<dbReference type="eggNOG" id="ENOG5032S58">
    <property type="taxonomic scope" value="Bacteria"/>
</dbReference>
<organism evidence="1 2">
    <name type="scientific">Pseudoleptotrichia goodfellowii F0264</name>
    <dbReference type="NCBI Taxonomy" id="596323"/>
    <lineage>
        <taxon>Bacteria</taxon>
        <taxon>Fusobacteriati</taxon>
        <taxon>Fusobacteriota</taxon>
        <taxon>Fusobacteriia</taxon>
        <taxon>Fusobacteriales</taxon>
        <taxon>Leptotrichiaceae</taxon>
        <taxon>Pseudoleptotrichia</taxon>
    </lineage>
</organism>